<feature type="region of interest" description="Disordered" evidence="1">
    <location>
        <begin position="78"/>
        <end position="101"/>
    </location>
</feature>
<dbReference type="Proteomes" id="UP000258613">
    <property type="component" value="Chromosome"/>
</dbReference>
<dbReference type="EMBL" id="CP024047">
    <property type="protein sequence ID" value="AXR77214.1"/>
    <property type="molecule type" value="Genomic_DNA"/>
</dbReference>
<sequence>MRLERTTSDTKFIHSGQKSNTMSPSRRSFLATAACGVSISSAGCTDLSHSIRERRLGPPERTVPVDWVPEPGTWPLPAYDAGRSATNPHAEPPRSPPRASWSWDADGRISSLVVVDGTVYAAVDETVVALDPNDGTETWSRTVETYGSGLAAIADRLYSFGGGVTALTLDGELAWTTRLDLFTHGFLERDGWLFVGDVSGEFRRLHADTGDVVEAKTLEGALAGVATDGDLLYGVGRRELYAYAVTDGQLDRHFEIDADDHGASAHDHLLSPAVADGRVYLARQLERDGIDDGVVAVHDGTSGDRLDQVEFTPRPRHPVVDDETVFVTASVGELAELFRLDEGDVTWRYEPDGPEGLRSPISTGETVLVHATNHDRPVIAFDAESGEELWRRDIDADGPLIAVDDVVYVGTRDGIATLRADG</sequence>
<name>A0A346PTH6_9EURY</name>
<reference evidence="4" key="3">
    <citation type="journal article" date="2019" name="Int. J. Syst. Evol. Microbiol.">
        <title>Natronolimnobius sulfurireducens sp. nov. and Halalkaliarchaeum desulfuricum gen. nov., sp. nov., the first sulfur-respiring alkaliphilic haloarchaea from hypersaline alkaline lakes.</title>
        <authorList>
            <person name="Sorokin D.Y."/>
            <person name="Yakimov M."/>
            <person name="Messina E."/>
            <person name="Merkel A.Y."/>
            <person name="Bale N.J."/>
            <person name="Sinninghe Damste J.S."/>
        </authorList>
    </citation>
    <scope>NUCLEOTIDE SEQUENCE</scope>
    <source>
        <strain evidence="4">AArc-Mg</strain>
        <strain evidence="3">AArc1</strain>
    </source>
</reference>
<dbReference type="SMART" id="SM00564">
    <property type="entry name" value="PQQ"/>
    <property type="match status" value="6"/>
</dbReference>
<organism evidence="4 5">
    <name type="scientific">Natrarchaeobaculum sulfurireducens</name>
    <dbReference type="NCBI Taxonomy" id="2044521"/>
    <lineage>
        <taxon>Archaea</taxon>
        <taxon>Methanobacteriati</taxon>
        <taxon>Methanobacteriota</taxon>
        <taxon>Stenosarchaea group</taxon>
        <taxon>Halobacteria</taxon>
        <taxon>Halobacteriales</taxon>
        <taxon>Natrialbaceae</taxon>
        <taxon>Natrarchaeobaculum</taxon>
    </lineage>
</organism>
<dbReference type="Gene3D" id="2.40.128.630">
    <property type="match status" value="2"/>
</dbReference>
<reference evidence="5" key="2">
    <citation type="submission" date="2018-02" db="EMBL/GenBank/DDBJ databases">
        <title>Phenotypic and genomic properties of facultatively anaerobic sulfur-reducing natronoarchaea from hypersaline soda lakes.</title>
        <authorList>
            <person name="Sorokin D.Y."/>
            <person name="Kublanov I.V."/>
            <person name="Roman P."/>
            <person name="Sinninghe Damste J.S."/>
            <person name="Golyshin P.N."/>
            <person name="Rojo D."/>
            <person name="Ciordia S."/>
            <person name="Mena M.D.C."/>
            <person name="Ferrer M."/>
            <person name="Messina E."/>
            <person name="Smedile F."/>
            <person name="La Spada G."/>
            <person name="La Cono V."/>
            <person name="Yakimov M.M."/>
        </authorList>
    </citation>
    <scope>NUCLEOTIDE SEQUENCE [LARGE SCALE GENOMIC DNA]</scope>
    <source>
        <strain evidence="5">AArc-Mg</strain>
    </source>
</reference>
<dbReference type="InterPro" id="IPR018391">
    <property type="entry name" value="PQQ_b-propeller_rpt"/>
</dbReference>
<dbReference type="Pfam" id="PF13360">
    <property type="entry name" value="PQQ_2"/>
    <property type="match status" value="2"/>
</dbReference>
<evidence type="ECO:0000313" key="6">
    <source>
        <dbReference type="Proteomes" id="UP000258707"/>
    </source>
</evidence>
<evidence type="ECO:0000313" key="4">
    <source>
        <dbReference type="EMBL" id="AXR82821.1"/>
    </source>
</evidence>
<evidence type="ECO:0000313" key="3">
    <source>
        <dbReference type="EMBL" id="AXR77214.1"/>
    </source>
</evidence>
<proteinExistence type="predicted"/>
<dbReference type="AlphaFoldDB" id="A0A346PTH6"/>
<dbReference type="Gene3D" id="2.130.10.10">
    <property type="entry name" value="YVTN repeat-like/Quinoprotein amine dehydrogenase"/>
    <property type="match status" value="1"/>
</dbReference>
<keyword evidence="4" id="KW-0449">Lipoprotein</keyword>
<dbReference type="PANTHER" id="PTHR34512">
    <property type="entry name" value="CELL SURFACE PROTEIN"/>
    <property type="match status" value="1"/>
</dbReference>
<keyword evidence="5" id="KW-1185">Reference proteome</keyword>
<accession>A0A346PTH6</accession>
<feature type="domain" description="Pyrrolo-quinoline quinone repeat" evidence="2">
    <location>
        <begin position="292"/>
        <end position="416"/>
    </location>
</feature>
<dbReference type="PANTHER" id="PTHR34512:SF30">
    <property type="entry name" value="OUTER MEMBRANE PROTEIN ASSEMBLY FACTOR BAMB"/>
    <property type="match status" value="1"/>
</dbReference>
<dbReference type="EMBL" id="CP027033">
    <property type="protein sequence ID" value="AXR82821.1"/>
    <property type="molecule type" value="Genomic_DNA"/>
</dbReference>
<feature type="domain" description="Pyrrolo-quinoline quinone repeat" evidence="2">
    <location>
        <begin position="124"/>
        <end position="283"/>
    </location>
</feature>
<dbReference type="InterPro" id="IPR002372">
    <property type="entry name" value="PQQ_rpt_dom"/>
</dbReference>
<feature type="compositionally biased region" description="Polar residues" evidence="1">
    <location>
        <begin position="16"/>
        <end position="25"/>
    </location>
</feature>
<reference evidence="6" key="1">
    <citation type="submission" date="2017-10" db="EMBL/GenBank/DDBJ databases">
        <title>Phenotypic and genomic properties of facultatively anaerobic sulfur-reducing natronoarchaea from hypersaline soda lakes.</title>
        <authorList>
            <person name="Sorokin D.Y."/>
            <person name="Kublanov I.V."/>
            <person name="Roman P."/>
            <person name="Sinninghe Damste J.S."/>
            <person name="Golyshin P.N."/>
            <person name="Rojo D."/>
            <person name="Ciordia S."/>
            <person name="Mena Md.C."/>
            <person name="Ferrer M."/>
            <person name="Messina E."/>
            <person name="Smedile F."/>
            <person name="La Spada G."/>
            <person name="La Cono V."/>
            <person name="Yakimov M.M."/>
        </authorList>
    </citation>
    <scope>NUCLEOTIDE SEQUENCE [LARGE SCALE GENOMIC DNA]</scope>
    <source>
        <strain evidence="6">AArc1</strain>
    </source>
</reference>
<evidence type="ECO:0000256" key="1">
    <source>
        <dbReference type="SAM" id="MobiDB-lite"/>
    </source>
</evidence>
<accession>A0A346PCG9</accession>
<protein>
    <submittedName>
        <fullName evidence="4">Putative cell surface protein/ lipoprotein</fullName>
    </submittedName>
    <submittedName>
        <fullName evidence="3">WD40/PQQ-like beta propeller repeat containing protein</fullName>
    </submittedName>
</protein>
<dbReference type="KEGG" id="nag:AArcMg_2831"/>
<dbReference type="InterPro" id="IPR015943">
    <property type="entry name" value="WD40/YVTN_repeat-like_dom_sf"/>
</dbReference>
<evidence type="ECO:0000259" key="2">
    <source>
        <dbReference type="Pfam" id="PF13360"/>
    </source>
</evidence>
<dbReference type="SUPFAM" id="SSF50998">
    <property type="entry name" value="Quinoprotein alcohol dehydrogenase-like"/>
    <property type="match status" value="1"/>
</dbReference>
<gene>
    <name evidence="3" type="ORF">AArc1_0873</name>
    <name evidence="4" type="ORF">AArcMg_2831</name>
</gene>
<feature type="compositionally biased region" description="Basic and acidic residues" evidence="1">
    <location>
        <begin position="1"/>
        <end position="12"/>
    </location>
</feature>
<dbReference type="KEGG" id="nan:AArc1_0873"/>
<dbReference type="Proteomes" id="UP000258707">
    <property type="component" value="Chromosome"/>
</dbReference>
<feature type="region of interest" description="Disordered" evidence="1">
    <location>
        <begin position="1"/>
        <end position="25"/>
    </location>
</feature>
<dbReference type="InterPro" id="IPR011047">
    <property type="entry name" value="Quinoprotein_ADH-like_sf"/>
</dbReference>
<evidence type="ECO:0000313" key="5">
    <source>
        <dbReference type="Proteomes" id="UP000258613"/>
    </source>
</evidence>